<proteinExistence type="predicted"/>
<dbReference type="InterPro" id="IPR018060">
    <property type="entry name" value="HTH_AraC"/>
</dbReference>
<dbReference type="RefSeq" id="WP_209706272.1">
    <property type="nucleotide sequence ID" value="NZ_JAFIDA010000001.1"/>
</dbReference>
<dbReference type="Pfam" id="PF01965">
    <property type="entry name" value="DJ-1_PfpI"/>
    <property type="match status" value="1"/>
</dbReference>
<reference evidence="5" key="1">
    <citation type="submission" date="2021-02" db="EMBL/GenBank/DDBJ databases">
        <title>Sequencing the genomes of 1000 actinobacteria strains.</title>
        <authorList>
            <person name="Klenk H.-P."/>
        </authorList>
    </citation>
    <scope>NUCLEOTIDE SEQUENCE</scope>
    <source>
        <strain evidence="5">DSM 22850</strain>
    </source>
</reference>
<dbReference type="PROSITE" id="PS01124">
    <property type="entry name" value="HTH_ARAC_FAMILY_2"/>
    <property type="match status" value="1"/>
</dbReference>
<gene>
    <name evidence="5" type="ORF">JOF28_002673</name>
</gene>
<dbReference type="SUPFAM" id="SSF52317">
    <property type="entry name" value="Class I glutamine amidotransferase-like"/>
    <property type="match status" value="1"/>
</dbReference>
<dbReference type="SUPFAM" id="SSF46689">
    <property type="entry name" value="Homeodomain-like"/>
    <property type="match status" value="2"/>
</dbReference>
<evidence type="ECO:0000256" key="2">
    <source>
        <dbReference type="ARBA" id="ARBA00023125"/>
    </source>
</evidence>
<dbReference type="EMBL" id="JAFIDA010000001">
    <property type="protein sequence ID" value="MBP1327441.1"/>
    <property type="molecule type" value="Genomic_DNA"/>
</dbReference>
<keyword evidence="3" id="KW-0804">Transcription</keyword>
<dbReference type="Pfam" id="PF12833">
    <property type="entry name" value="HTH_18"/>
    <property type="match status" value="1"/>
</dbReference>
<dbReference type="PROSITE" id="PS00041">
    <property type="entry name" value="HTH_ARAC_FAMILY_1"/>
    <property type="match status" value="1"/>
</dbReference>
<keyword evidence="2" id="KW-0238">DNA-binding</keyword>
<dbReference type="InterPro" id="IPR002818">
    <property type="entry name" value="DJ-1/PfpI"/>
</dbReference>
<protein>
    <submittedName>
        <fullName evidence="5">Transcriptional regulator GlxA family with amidase domain</fullName>
    </submittedName>
</protein>
<sequence>MMHRIGLVVFDGMTLLDASGPAEVFRLSDRPGTHYEMTIVSPSGGAIRSSSGIEIASTASGQLDTVDTLIVVGGENLVEQPLSADLLATTARLAEGASRVASVCTGAFVLAELGLLNGRRATTHWRYAAELARRYPLIRVEPDVIHIRDGRYLSSAGITAGIDLALAMVEDDTGAEAARTVARELVMFMQRPGGQSQYSSALRRPAVDNEPLRRLMDAVIAAPGEEHTLPAMAQLVGVSTRHLSRLFQTEVGTTPARWLEEIRVDAARALILEGHPVSQAAQLSGFGSDETQRRAFARHLGTTPSTFRDRFATTRAATRQGQE</sequence>
<dbReference type="CDD" id="cd03137">
    <property type="entry name" value="GATase1_AraC_1"/>
    <property type="match status" value="1"/>
</dbReference>
<dbReference type="GO" id="GO:0003700">
    <property type="term" value="F:DNA-binding transcription factor activity"/>
    <property type="evidence" value="ECO:0007669"/>
    <property type="project" value="InterPro"/>
</dbReference>
<dbReference type="Gene3D" id="3.40.50.880">
    <property type="match status" value="1"/>
</dbReference>
<evidence type="ECO:0000313" key="5">
    <source>
        <dbReference type="EMBL" id="MBP1327441.1"/>
    </source>
</evidence>
<dbReference type="InterPro" id="IPR029062">
    <property type="entry name" value="Class_I_gatase-like"/>
</dbReference>
<evidence type="ECO:0000313" key="6">
    <source>
        <dbReference type="Proteomes" id="UP000675163"/>
    </source>
</evidence>
<evidence type="ECO:0000256" key="3">
    <source>
        <dbReference type="ARBA" id="ARBA00023163"/>
    </source>
</evidence>
<dbReference type="InterPro" id="IPR052158">
    <property type="entry name" value="INH-QAR"/>
</dbReference>
<dbReference type="Proteomes" id="UP000675163">
    <property type="component" value="Unassembled WGS sequence"/>
</dbReference>
<dbReference type="GO" id="GO:0043565">
    <property type="term" value="F:sequence-specific DNA binding"/>
    <property type="evidence" value="ECO:0007669"/>
    <property type="project" value="InterPro"/>
</dbReference>
<dbReference type="PANTHER" id="PTHR43130:SF3">
    <property type="entry name" value="HTH-TYPE TRANSCRIPTIONAL REGULATOR RV1931C"/>
    <property type="match status" value="1"/>
</dbReference>
<evidence type="ECO:0000259" key="4">
    <source>
        <dbReference type="PROSITE" id="PS01124"/>
    </source>
</evidence>
<keyword evidence="6" id="KW-1185">Reference proteome</keyword>
<evidence type="ECO:0000256" key="1">
    <source>
        <dbReference type="ARBA" id="ARBA00023015"/>
    </source>
</evidence>
<keyword evidence="1" id="KW-0805">Transcription regulation</keyword>
<dbReference type="SMART" id="SM00342">
    <property type="entry name" value="HTH_ARAC"/>
    <property type="match status" value="1"/>
</dbReference>
<dbReference type="InterPro" id="IPR018062">
    <property type="entry name" value="HTH_AraC-typ_CS"/>
</dbReference>
<name>A0A940PYL7_9MICO</name>
<dbReference type="InterPro" id="IPR009057">
    <property type="entry name" value="Homeodomain-like_sf"/>
</dbReference>
<organism evidence="5 6">
    <name type="scientific">Leucobacter exalbidus</name>
    <dbReference type="NCBI Taxonomy" id="662960"/>
    <lineage>
        <taxon>Bacteria</taxon>
        <taxon>Bacillati</taxon>
        <taxon>Actinomycetota</taxon>
        <taxon>Actinomycetes</taxon>
        <taxon>Micrococcales</taxon>
        <taxon>Microbacteriaceae</taxon>
        <taxon>Leucobacter</taxon>
    </lineage>
</organism>
<dbReference type="Gene3D" id="1.10.10.60">
    <property type="entry name" value="Homeodomain-like"/>
    <property type="match status" value="1"/>
</dbReference>
<feature type="domain" description="HTH araC/xylS-type" evidence="4">
    <location>
        <begin position="210"/>
        <end position="310"/>
    </location>
</feature>
<accession>A0A940PYL7</accession>
<dbReference type="PANTHER" id="PTHR43130">
    <property type="entry name" value="ARAC-FAMILY TRANSCRIPTIONAL REGULATOR"/>
    <property type="match status" value="1"/>
</dbReference>
<dbReference type="AlphaFoldDB" id="A0A940PYL7"/>
<comment type="caution">
    <text evidence="5">The sequence shown here is derived from an EMBL/GenBank/DDBJ whole genome shotgun (WGS) entry which is preliminary data.</text>
</comment>